<comment type="caution">
    <text evidence="1">The sequence shown here is derived from an EMBL/GenBank/DDBJ whole genome shotgun (WGS) entry which is preliminary data.</text>
</comment>
<evidence type="ECO:0008006" key="3">
    <source>
        <dbReference type="Google" id="ProtNLM"/>
    </source>
</evidence>
<dbReference type="EMBL" id="JBBPDW010000032">
    <property type="protein sequence ID" value="KAK7537909.1"/>
    <property type="molecule type" value="Genomic_DNA"/>
</dbReference>
<accession>A0ABR1LRU0</accession>
<reference evidence="1 2" key="1">
    <citation type="submission" date="2024-04" db="EMBL/GenBank/DDBJ databases">
        <title>Phyllosticta paracitricarpa is synonymous to the EU quarantine fungus P. citricarpa based on phylogenomic analyses.</title>
        <authorList>
            <consortium name="Lawrence Berkeley National Laboratory"/>
            <person name="Van Ingen-Buijs V.A."/>
            <person name="Van Westerhoven A.C."/>
            <person name="Haridas S."/>
            <person name="Skiadas P."/>
            <person name="Martin F."/>
            <person name="Groenewald J.Z."/>
            <person name="Crous P.W."/>
            <person name="Seidl M.F."/>
        </authorList>
    </citation>
    <scope>NUCLEOTIDE SEQUENCE [LARGE SCALE GENOMIC DNA]</scope>
    <source>
        <strain evidence="1 2">CBS 122670</strain>
    </source>
</reference>
<proteinExistence type="predicted"/>
<evidence type="ECO:0000313" key="2">
    <source>
        <dbReference type="Proteomes" id="UP001365128"/>
    </source>
</evidence>
<evidence type="ECO:0000313" key="1">
    <source>
        <dbReference type="EMBL" id="KAK7537909.1"/>
    </source>
</evidence>
<gene>
    <name evidence="1" type="ORF">IWX46DRAFT_609069</name>
</gene>
<sequence>MRSRALCRCLLLRAVFQFASVGFSLSRISTAVKLRLWQLSTSVFEDQHHFSCNHFQGFDRLSFHLRVNRLFLLAMVSGSEVPS</sequence>
<name>A0ABR1LRU0_9PEZI</name>
<dbReference type="Proteomes" id="UP001365128">
    <property type="component" value="Unassembled WGS sequence"/>
</dbReference>
<keyword evidence="2" id="KW-1185">Reference proteome</keyword>
<protein>
    <recommendedName>
        <fullName evidence="3">Secreted protein</fullName>
    </recommendedName>
</protein>
<organism evidence="1 2">
    <name type="scientific">Phyllosticta citricarpa</name>
    <dbReference type="NCBI Taxonomy" id="55181"/>
    <lineage>
        <taxon>Eukaryota</taxon>
        <taxon>Fungi</taxon>
        <taxon>Dikarya</taxon>
        <taxon>Ascomycota</taxon>
        <taxon>Pezizomycotina</taxon>
        <taxon>Dothideomycetes</taxon>
        <taxon>Dothideomycetes incertae sedis</taxon>
        <taxon>Botryosphaeriales</taxon>
        <taxon>Phyllostictaceae</taxon>
        <taxon>Phyllosticta</taxon>
    </lineage>
</organism>